<protein>
    <recommendedName>
        <fullName evidence="4">Protein FAR1-RELATED SEQUENCE</fullName>
    </recommendedName>
</protein>
<dbReference type="OrthoDB" id="684542at2759"/>
<dbReference type="Proteomes" id="UP000604825">
    <property type="component" value="Unassembled WGS sequence"/>
</dbReference>
<name>A0A811PRJ3_9POAL</name>
<feature type="region of interest" description="Disordered" evidence="1">
    <location>
        <begin position="17"/>
        <end position="55"/>
    </location>
</feature>
<reference evidence="2" key="1">
    <citation type="submission" date="2020-10" db="EMBL/GenBank/DDBJ databases">
        <authorList>
            <person name="Han B."/>
            <person name="Lu T."/>
            <person name="Zhao Q."/>
            <person name="Huang X."/>
            <person name="Zhao Y."/>
        </authorList>
    </citation>
    <scope>NUCLEOTIDE SEQUENCE</scope>
</reference>
<evidence type="ECO:0000313" key="3">
    <source>
        <dbReference type="Proteomes" id="UP000604825"/>
    </source>
</evidence>
<comment type="caution">
    <text evidence="2">The sequence shown here is derived from an EMBL/GenBank/DDBJ whole genome shotgun (WGS) entry which is preliminary data.</text>
</comment>
<sequence>MDNIEYAGCEENLFFDLGTSDDSSSEDGDDSRLEDTDTSMNTSCPSKGNHSGGGEANYGKIKDFHRNEIMSMEAAGIRKHVIRDVLQCRYGGYDKVGIVTKDIYNYCSKNKRSRIAEGDARIVLGLMLKRKNSDQIFILIIKSMMTRLMSLLWCDTQSRMDYQSFGDVVVFDSTYRMNRSSQSQPVHLTKHNEIEVACSRIFTAANFYMLQHELLKINDYHIQDRIIAMDSSRYFLVHNGKNKSVFLVDYWSDTSDARIEALENRYLFWSRSK</sequence>
<evidence type="ECO:0000256" key="1">
    <source>
        <dbReference type="SAM" id="MobiDB-lite"/>
    </source>
</evidence>
<keyword evidence="3" id="KW-1185">Reference proteome</keyword>
<dbReference type="PANTHER" id="PTHR47718">
    <property type="entry name" value="OS01G0519700 PROTEIN"/>
    <property type="match status" value="1"/>
</dbReference>
<accession>A0A811PRJ3</accession>
<dbReference type="PANTHER" id="PTHR47718:SF13">
    <property type="entry name" value="OS09G0290500 PROTEIN"/>
    <property type="match status" value="1"/>
</dbReference>
<dbReference type="AlphaFoldDB" id="A0A811PRJ3"/>
<proteinExistence type="predicted"/>
<feature type="compositionally biased region" description="Polar residues" evidence="1">
    <location>
        <begin position="38"/>
        <end position="49"/>
    </location>
</feature>
<organism evidence="2 3">
    <name type="scientific">Miscanthus lutarioriparius</name>
    <dbReference type="NCBI Taxonomy" id="422564"/>
    <lineage>
        <taxon>Eukaryota</taxon>
        <taxon>Viridiplantae</taxon>
        <taxon>Streptophyta</taxon>
        <taxon>Embryophyta</taxon>
        <taxon>Tracheophyta</taxon>
        <taxon>Spermatophyta</taxon>
        <taxon>Magnoliopsida</taxon>
        <taxon>Liliopsida</taxon>
        <taxon>Poales</taxon>
        <taxon>Poaceae</taxon>
        <taxon>PACMAD clade</taxon>
        <taxon>Panicoideae</taxon>
        <taxon>Andropogonodae</taxon>
        <taxon>Andropogoneae</taxon>
        <taxon>Saccharinae</taxon>
        <taxon>Miscanthus</taxon>
    </lineage>
</organism>
<evidence type="ECO:0008006" key="4">
    <source>
        <dbReference type="Google" id="ProtNLM"/>
    </source>
</evidence>
<dbReference type="EMBL" id="CAJGYO010000007">
    <property type="protein sequence ID" value="CAD6245916.1"/>
    <property type="molecule type" value="Genomic_DNA"/>
</dbReference>
<gene>
    <name evidence="2" type="ORF">NCGR_LOCUS30198</name>
</gene>
<evidence type="ECO:0000313" key="2">
    <source>
        <dbReference type="EMBL" id="CAD6245916.1"/>
    </source>
</evidence>